<dbReference type="Pfam" id="PF23099">
    <property type="entry name" value="UTP20_C"/>
    <property type="match status" value="1"/>
</dbReference>
<dbReference type="EMBL" id="JAVFWL010000002">
    <property type="protein sequence ID" value="KAK6733832.1"/>
    <property type="molecule type" value="Genomic_DNA"/>
</dbReference>
<dbReference type="PANTHER" id="PTHR17695">
    <property type="entry name" value="SMALL SUBUNIT PROCESSOME COMPONENT 20 HOMOLOG"/>
    <property type="match status" value="1"/>
</dbReference>
<proteinExistence type="predicted"/>
<protein>
    <recommendedName>
        <fullName evidence="6">HEAT repeat protein</fullName>
    </recommendedName>
</protein>
<evidence type="ECO:0000313" key="4">
    <source>
        <dbReference type="EMBL" id="KAK6733832.1"/>
    </source>
</evidence>
<dbReference type="InterPro" id="IPR011430">
    <property type="entry name" value="UTP20_N"/>
</dbReference>
<evidence type="ECO:0000259" key="1">
    <source>
        <dbReference type="Pfam" id="PF07539"/>
    </source>
</evidence>
<evidence type="ECO:0000313" key="5">
    <source>
        <dbReference type="Proteomes" id="UP001303046"/>
    </source>
</evidence>
<sequence length="1557" mass="176198">MLTLKGVFQYGRQNYVRCLISVSNLLVRIARVIVEEQRTMLFRLLLATAVVIKAAIVHPDTPNYLSRKLRDLRMSLTDRVGEFLAAYPQRMFSAMELQGVLSYMIQPYLVDAKNNRDEPIVVAPMSIIKMLASVCAYPSHYHLLALRFAWNERRGTLIELLVSPLSWAGLTPHMLNTIRKALLNLLTLADEQLNYTDLDYENIPLEKSRNYGTSLVVAHIQPIIQFLADAVNSSEMKFSQSNLDLLSKLSIYTPDGDLARNMASTILGHLERKLPREATLKKLLDVLGSLMRTVKGSKEFLRRVGPLFSKVEGRTCREPLVRIVEGLQANPEVSDDIKDLLGLVSDLESWDRSRVDEPDQDRRHAAYARLNDVWRAEKIVSLDVLRIFVHAHFHTYSTVNDISLRTSSAANLRYLIVYFARSAYEEKEKTLLLNSDLIHVVSLGLRSQKDIVREESVKCLVSLIDGFIEHNHLKQLAQLRNTEEDLDFFTNIIHIQYHRRQRAVHRLVEQLSDGKVTISFEVLNKYLIPIVIPYLTNTDSKLSALSDECLRLLKYTMETASWSKYLSCLESWLKHLSQQEDNQKAIVRIIVAVVDAFHFEVADGDETVNEERSNDLRISVRDKLNKEILPRLTKCINGKSAELGVHRKARTATTKQYNEDDDIQRAPVALATVKLLQKVPDSIRSQYLHGVVLKLCSLMISRSMNVRETARKVTVQVCECLGPRYLSVIIKEMKLIMNKGFQVHVMIYTAHTLLAAMRDVLKPGDMDACLDDILDIIVQEQFTAVAEEKEVGEIKAEVSEAKKNPTPGTLLLLGRFVSPSAVGFFLNRFMTIVDSLTSAKMISRARNLLSMFASGLKDNQGFAPTSQLILIHQMLMSNIEKMKSVSGSEKESSDFPAEEHKSCLLLPPEPKRIGVLVKPVLKSRSHIFLEFALQLLSALIAGKHFDRNDSDHIQRLDPFVPLITQCLEFKYEKVISNALRCLNGMLHISLPSVQNSLKAISERLFLLLSEYSVLGSAANKESVLALNQLLCKSFTQLIITSKTPFLTEKHISLLLSYVEIDVLDPNRQATAFALIKALVRNKVEHCQIVEVMKKLRELSITSTFPHIRTQCREVLAEFIGNHPCSDDPQKSIEWFIAQLAYELEDGRLSAADMLNALFSRLQPAILNTSCFFNVSKMGTMLFNEESVKCRRFIAAALNKLLSSVSDSARADVFSACSDWLELQGEEQEGARSIAMDLLAQISKIEGDGFASRFRTVLPSLREIMKSESLWSDNSERTISGICYGIASILQNIGESARDLLVAEDFCVLFDSLEPLMKCVGSSAIRLSASCLIGQCLSIYDPEFVTAERSSRLITWSCWQLRDKLLTEDVSLQASKILMVISRHLIGEEFTSFVEKLAGICRFEISHQPNASLKRTTCLKMAAALVLHEEDWFKVDTTVEHFLPLLVREMNRKSSKDTEELYSISVEVGEVFKKKLGEQIYAAKLAECQKFAILKTEERKRKAKELALTNPEEAALLKRKKNAKKAVSRKRKIDALKPYRVLNRVHAESIRAQRNDDD</sequence>
<dbReference type="InterPro" id="IPR011989">
    <property type="entry name" value="ARM-like"/>
</dbReference>
<dbReference type="InterPro" id="IPR016024">
    <property type="entry name" value="ARM-type_fold"/>
</dbReference>
<dbReference type="Pfam" id="PF07539">
    <property type="entry name" value="UTP20_N"/>
    <property type="match status" value="1"/>
</dbReference>
<organism evidence="4 5">
    <name type="scientific">Necator americanus</name>
    <name type="common">Human hookworm</name>
    <dbReference type="NCBI Taxonomy" id="51031"/>
    <lineage>
        <taxon>Eukaryota</taxon>
        <taxon>Metazoa</taxon>
        <taxon>Ecdysozoa</taxon>
        <taxon>Nematoda</taxon>
        <taxon>Chromadorea</taxon>
        <taxon>Rhabditida</taxon>
        <taxon>Rhabditina</taxon>
        <taxon>Rhabditomorpha</taxon>
        <taxon>Strongyloidea</taxon>
        <taxon>Ancylostomatidae</taxon>
        <taxon>Bunostominae</taxon>
        <taxon>Necator</taxon>
    </lineage>
</organism>
<dbReference type="InterPro" id="IPR046523">
    <property type="entry name" value="UTP20_dom"/>
</dbReference>
<reference evidence="4 5" key="1">
    <citation type="submission" date="2023-08" db="EMBL/GenBank/DDBJ databases">
        <title>A Necator americanus chromosomal reference genome.</title>
        <authorList>
            <person name="Ilik V."/>
            <person name="Petrzelkova K.J."/>
            <person name="Pardy F."/>
            <person name="Fuh T."/>
            <person name="Niatou-Singa F.S."/>
            <person name="Gouil Q."/>
            <person name="Baker L."/>
            <person name="Ritchie M.E."/>
            <person name="Jex A.R."/>
            <person name="Gazzola D."/>
            <person name="Li H."/>
            <person name="Toshio Fujiwara R."/>
            <person name="Zhan B."/>
            <person name="Aroian R.V."/>
            <person name="Pafco B."/>
            <person name="Schwarz E.M."/>
        </authorList>
    </citation>
    <scope>NUCLEOTIDE SEQUENCE [LARGE SCALE GENOMIC DNA]</scope>
    <source>
        <strain evidence="4 5">Aroian</strain>
        <tissue evidence="4">Whole animal</tissue>
    </source>
</reference>
<dbReference type="InterPro" id="IPR057525">
    <property type="entry name" value="UTP20_C"/>
</dbReference>
<feature type="domain" description="U3 small nucleolar RNA-associated protein 20 C-terminal" evidence="3">
    <location>
        <begin position="1230"/>
        <end position="1533"/>
    </location>
</feature>
<dbReference type="SUPFAM" id="SSF48371">
    <property type="entry name" value="ARM repeat"/>
    <property type="match status" value="2"/>
</dbReference>
<dbReference type="PANTHER" id="PTHR17695:SF11">
    <property type="entry name" value="SMALL SUBUNIT PROCESSOME COMPONENT 20 HOMOLOG"/>
    <property type="match status" value="1"/>
</dbReference>
<evidence type="ECO:0008006" key="6">
    <source>
        <dbReference type="Google" id="ProtNLM"/>
    </source>
</evidence>
<dbReference type="Pfam" id="PF20416">
    <property type="entry name" value="UTP20"/>
    <property type="match status" value="1"/>
</dbReference>
<dbReference type="Proteomes" id="UP001303046">
    <property type="component" value="Unassembled WGS sequence"/>
</dbReference>
<evidence type="ECO:0000259" key="3">
    <source>
        <dbReference type="Pfam" id="PF23099"/>
    </source>
</evidence>
<feature type="domain" description="U3 small nucleolar RNA-associated protein 20 N-terminal" evidence="1">
    <location>
        <begin position="51"/>
        <end position="448"/>
    </location>
</feature>
<dbReference type="InterPro" id="IPR052575">
    <property type="entry name" value="SSU_processome_comp_20"/>
</dbReference>
<name>A0ABR1C5P4_NECAM</name>
<feature type="domain" description="U3 small nucleolar RNA-associated protein 20" evidence="2">
    <location>
        <begin position="657"/>
        <end position="874"/>
    </location>
</feature>
<accession>A0ABR1C5P4</accession>
<dbReference type="Gene3D" id="1.25.10.10">
    <property type="entry name" value="Leucine-rich Repeat Variant"/>
    <property type="match status" value="1"/>
</dbReference>
<gene>
    <name evidence="4" type="primary">Necator_chrII.g5330</name>
    <name evidence="4" type="ORF">RB195_017537</name>
</gene>
<comment type="caution">
    <text evidence="4">The sequence shown here is derived from an EMBL/GenBank/DDBJ whole genome shotgun (WGS) entry which is preliminary data.</text>
</comment>
<evidence type="ECO:0000259" key="2">
    <source>
        <dbReference type="Pfam" id="PF20416"/>
    </source>
</evidence>
<keyword evidence="5" id="KW-1185">Reference proteome</keyword>